<dbReference type="EMBL" id="JAEUBE010000084">
    <property type="protein sequence ID" value="KAH3670887.1"/>
    <property type="molecule type" value="Genomic_DNA"/>
</dbReference>
<dbReference type="Proteomes" id="UP000769157">
    <property type="component" value="Unassembled WGS sequence"/>
</dbReference>
<reference evidence="1" key="2">
    <citation type="submission" date="2021-01" db="EMBL/GenBank/DDBJ databases">
        <authorList>
            <person name="Schikora-Tamarit M.A."/>
        </authorList>
    </citation>
    <scope>NUCLEOTIDE SEQUENCE</scope>
    <source>
        <strain evidence="1">CBS6075</strain>
    </source>
</reference>
<accession>A0A9P8PGL5</accession>
<evidence type="ECO:0000313" key="1">
    <source>
        <dbReference type="EMBL" id="KAH3670887.1"/>
    </source>
</evidence>
<sequence length="460" mass="50915">MVSRWIQSVVFWWTLGRNDLVGWVLSRVRVDFVRVEDIPGSTGRRLVVRERVLDGLEGGSLGVETVTVHVLWRTGWVWRWLGVCGGSRVSVSVDSRVDSQREQVLVVMGVHVRIHSGTPWAGLLVVAQNVGVQYTSELDVESDGSVLHEHPVQAVLVVGSSEDLGNDQLGGSGDQRGSKVVSEVGVLEQQSVVLLVDTNSVLDGDWVSCSVGKVSVQVVDHTFTVAAKSQWVGHVTGTIFTDIQSVLSLVREVWTSVRNNHLGERHSVENRSHVAMVVVRNVRQDNTFSVVETNVELEVGPFHHVSGHLERNTFWLGHVDRRSLWSHGSNLLFHVLRIEVGVLVLGHLSSSVWNVDVDHLLFLGVNDRTEIQRMRVLRVVLVGSVVNKGLLQSLTNTPSLIVSDGPWVTVNLVHLAGWNTRQNTLLNHSRVVSDNVFGGTQILNGQNRLNLFKSSCLQNR</sequence>
<protein>
    <submittedName>
        <fullName evidence="1">Uncharacterized protein</fullName>
    </submittedName>
</protein>
<dbReference type="RefSeq" id="XP_046064255.1">
    <property type="nucleotide sequence ID" value="XM_046207241.1"/>
</dbReference>
<evidence type="ECO:0000313" key="2">
    <source>
        <dbReference type="Proteomes" id="UP000769157"/>
    </source>
</evidence>
<dbReference type="AlphaFoldDB" id="A0A9P8PGL5"/>
<proteinExistence type="predicted"/>
<keyword evidence="2" id="KW-1185">Reference proteome</keyword>
<organism evidence="1 2">
    <name type="scientific">Ogataea philodendri</name>
    <dbReference type="NCBI Taxonomy" id="1378263"/>
    <lineage>
        <taxon>Eukaryota</taxon>
        <taxon>Fungi</taxon>
        <taxon>Dikarya</taxon>
        <taxon>Ascomycota</taxon>
        <taxon>Saccharomycotina</taxon>
        <taxon>Pichiomycetes</taxon>
        <taxon>Pichiales</taxon>
        <taxon>Pichiaceae</taxon>
        <taxon>Ogataea</taxon>
    </lineage>
</organism>
<reference evidence="1" key="1">
    <citation type="journal article" date="2021" name="Open Biol.">
        <title>Shared evolutionary footprints suggest mitochondrial oxidative damage underlies multiple complex I losses in fungi.</title>
        <authorList>
            <person name="Schikora-Tamarit M.A."/>
            <person name="Marcet-Houben M."/>
            <person name="Nosek J."/>
            <person name="Gabaldon T."/>
        </authorList>
    </citation>
    <scope>NUCLEOTIDE SEQUENCE</scope>
    <source>
        <strain evidence="1">CBS6075</strain>
    </source>
</reference>
<comment type="caution">
    <text evidence="1">The sequence shown here is derived from an EMBL/GenBank/DDBJ whole genome shotgun (WGS) entry which is preliminary data.</text>
</comment>
<dbReference type="GeneID" id="70232566"/>
<gene>
    <name evidence="1" type="ORF">OGAPHI_000598</name>
</gene>
<name>A0A9P8PGL5_9ASCO</name>